<sequence length="276" mass="32782">MDLPRRKELFQREIIHFFKEKLEQEVDILSSSNSGVITLQVKNIPIVVVLQSYGSITETMDWNKLRKEFSTQSMIWIGQDQWEYQNEIVTSRLRSLMGHTKRIHGRQTKIRKLNKTDALQFLEQHHLQVPIPGKYKYGLFLGEELVAVMVLSRKRMIDRAGVAHASYELMRFCNKRGTTVVGGMSKLLKHFIREVQPDDIMSYVDRDWSDGKTYVKQGFEFQEEVPPMFFWVHPEEGKRWYPQFLPEELQERNETLEQKGYVRMWNSGSLKYLFLR</sequence>
<comment type="caution">
    <text evidence="1">The sequence shown here is derived from an EMBL/GenBank/DDBJ whole genome shotgun (WGS) entry which is preliminary data.</text>
</comment>
<evidence type="ECO:0000313" key="1">
    <source>
        <dbReference type="EMBL" id="GAA4825812.1"/>
    </source>
</evidence>
<dbReference type="Proteomes" id="UP001500298">
    <property type="component" value="Unassembled WGS sequence"/>
</dbReference>
<keyword evidence="2" id="KW-1185">Reference proteome</keyword>
<proteinExistence type="predicted"/>
<dbReference type="RefSeq" id="WP_345369396.1">
    <property type="nucleotide sequence ID" value="NZ_BAABJX010000016.1"/>
</dbReference>
<name>A0ABP9D6D2_9BACT</name>
<protein>
    <recommendedName>
        <fullName evidence="3">N-acetyltransferase domain-containing protein</fullName>
    </recommendedName>
</protein>
<accession>A0ABP9D6D2</accession>
<reference evidence="2" key="1">
    <citation type="journal article" date="2019" name="Int. J. Syst. Evol. Microbiol.">
        <title>The Global Catalogue of Microorganisms (GCM) 10K type strain sequencing project: providing services to taxonomists for standard genome sequencing and annotation.</title>
        <authorList>
            <consortium name="The Broad Institute Genomics Platform"/>
            <consortium name="The Broad Institute Genome Sequencing Center for Infectious Disease"/>
            <person name="Wu L."/>
            <person name="Ma J."/>
        </authorList>
    </citation>
    <scope>NUCLEOTIDE SEQUENCE [LARGE SCALE GENOMIC DNA]</scope>
    <source>
        <strain evidence="2">JCM 18326</strain>
    </source>
</reference>
<organism evidence="1 2">
    <name type="scientific">Algivirga pacifica</name>
    <dbReference type="NCBI Taxonomy" id="1162670"/>
    <lineage>
        <taxon>Bacteria</taxon>
        <taxon>Pseudomonadati</taxon>
        <taxon>Bacteroidota</taxon>
        <taxon>Cytophagia</taxon>
        <taxon>Cytophagales</taxon>
        <taxon>Flammeovirgaceae</taxon>
        <taxon>Algivirga</taxon>
    </lineage>
</organism>
<evidence type="ECO:0000313" key="2">
    <source>
        <dbReference type="Proteomes" id="UP001500298"/>
    </source>
</evidence>
<gene>
    <name evidence="1" type="ORF">GCM10023331_08020</name>
</gene>
<dbReference type="EMBL" id="BAABJX010000016">
    <property type="protein sequence ID" value="GAA4825812.1"/>
    <property type="molecule type" value="Genomic_DNA"/>
</dbReference>
<evidence type="ECO:0008006" key="3">
    <source>
        <dbReference type="Google" id="ProtNLM"/>
    </source>
</evidence>